<evidence type="ECO:0000256" key="1">
    <source>
        <dbReference type="ARBA" id="ARBA00005437"/>
    </source>
</evidence>
<evidence type="ECO:0000313" key="3">
    <source>
        <dbReference type="Proteomes" id="UP000242949"/>
    </source>
</evidence>
<dbReference type="STRING" id="1612202.SAMN05421734_101293"/>
<dbReference type="RefSeq" id="WP_090792197.1">
    <property type="nucleotide sequence ID" value="NZ_FMYI01000001.1"/>
</dbReference>
<accession>A0A1G6GMT0</accession>
<protein>
    <submittedName>
        <fullName evidence="2">Uncharacterized protein YxjI</fullName>
    </submittedName>
</protein>
<name>A0A1G6GMT0_9BACI</name>
<keyword evidence="3" id="KW-1185">Reference proteome</keyword>
<comment type="similarity">
    <text evidence="1">Belongs to the LOR family.</text>
</comment>
<dbReference type="EMBL" id="FMYI01000001">
    <property type="protein sequence ID" value="SDB83268.1"/>
    <property type="molecule type" value="Genomic_DNA"/>
</dbReference>
<dbReference type="InterPro" id="IPR025659">
    <property type="entry name" value="Tubby-like_C"/>
</dbReference>
<dbReference type="SUPFAM" id="SSF54518">
    <property type="entry name" value="Tubby C-terminal domain-like"/>
    <property type="match status" value="1"/>
</dbReference>
<dbReference type="Gene3D" id="2.40.160.200">
    <property type="entry name" value="LURP1-related"/>
    <property type="match status" value="1"/>
</dbReference>
<dbReference type="InterPro" id="IPR038595">
    <property type="entry name" value="LOR_sf"/>
</dbReference>
<gene>
    <name evidence="2" type="ORF">SAMN05421734_101293</name>
</gene>
<sequence>MSQLLMKQKVFSLGERFTITDEHEQDRFYIEGSILSLPKRFTIKTADEKEVATIEKKVFSFLPRFYVDVDGEENVVINKELSLFKARFNIAGAGIDVSGDWWDKQFEITKDGTRIARVEEKWFTWGDTYVIDIGKPSLEILILAIVVAIDFVKSDERKRRRNRN</sequence>
<dbReference type="OrthoDB" id="652307at2"/>
<evidence type="ECO:0000313" key="2">
    <source>
        <dbReference type="EMBL" id="SDB83268.1"/>
    </source>
</evidence>
<proteinExistence type="inferred from homology"/>
<dbReference type="InterPro" id="IPR007612">
    <property type="entry name" value="LOR"/>
</dbReference>
<dbReference type="AlphaFoldDB" id="A0A1G6GMT0"/>
<reference evidence="3" key="1">
    <citation type="submission" date="2016-09" db="EMBL/GenBank/DDBJ databases">
        <authorList>
            <person name="Varghese N."/>
            <person name="Submissions S."/>
        </authorList>
    </citation>
    <scope>NUCLEOTIDE SEQUENCE [LARGE SCALE GENOMIC DNA]</scope>
    <source>
        <strain evidence="3">S5</strain>
    </source>
</reference>
<organism evidence="2 3">
    <name type="scientific">Pelagirhabdus alkalitolerans</name>
    <dbReference type="NCBI Taxonomy" id="1612202"/>
    <lineage>
        <taxon>Bacteria</taxon>
        <taxon>Bacillati</taxon>
        <taxon>Bacillota</taxon>
        <taxon>Bacilli</taxon>
        <taxon>Bacillales</taxon>
        <taxon>Bacillaceae</taxon>
        <taxon>Pelagirhabdus</taxon>
    </lineage>
</organism>
<dbReference type="Pfam" id="PF04525">
    <property type="entry name" value="LOR"/>
    <property type="match status" value="1"/>
</dbReference>
<dbReference type="Proteomes" id="UP000242949">
    <property type="component" value="Unassembled WGS sequence"/>
</dbReference>